<feature type="compositionally biased region" description="Polar residues" evidence="6">
    <location>
        <begin position="473"/>
        <end position="486"/>
    </location>
</feature>
<dbReference type="Proteomes" id="UP001433268">
    <property type="component" value="Unassembled WGS sequence"/>
</dbReference>
<evidence type="ECO:0000256" key="6">
    <source>
        <dbReference type="SAM" id="MobiDB-lite"/>
    </source>
</evidence>
<dbReference type="EMBL" id="JAQQWN010000004">
    <property type="protein sequence ID" value="KAK8088698.1"/>
    <property type="molecule type" value="Genomic_DNA"/>
</dbReference>
<reference evidence="9 10" key="1">
    <citation type="submission" date="2023-01" db="EMBL/GenBank/DDBJ databases">
        <title>Analysis of 21 Apiospora genomes using comparative genomics revels a genus with tremendous synthesis potential of carbohydrate active enzymes and secondary metabolites.</title>
        <authorList>
            <person name="Sorensen T."/>
        </authorList>
    </citation>
    <scope>NUCLEOTIDE SEQUENCE [LARGE SCALE GENOMIC DNA]</scope>
    <source>
        <strain evidence="9 10">CBS 114990</strain>
    </source>
</reference>
<evidence type="ECO:0000256" key="1">
    <source>
        <dbReference type="ARBA" id="ARBA00004141"/>
    </source>
</evidence>
<comment type="similarity">
    <text evidence="5">Belongs to the SAT4 family.</text>
</comment>
<feature type="region of interest" description="Disordered" evidence="6">
    <location>
        <begin position="355"/>
        <end position="386"/>
    </location>
</feature>
<feature type="transmembrane region" description="Helical" evidence="7">
    <location>
        <begin position="70"/>
        <end position="89"/>
    </location>
</feature>
<comment type="subcellular location">
    <subcellularLocation>
        <location evidence="1">Membrane</location>
        <topology evidence="1">Multi-pass membrane protein</topology>
    </subcellularLocation>
</comment>
<keyword evidence="3 7" id="KW-1133">Transmembrane helix</keyword>
<dbReference type="InterPro" id="IPR049326">
    <property type="entry name" value="Rhodopsin_dom_fungi"/>
</dbReference>
<dbReference type="InterPro" id="IPR052337">
    <property type="entry name" value="SAT4-like"/>
</dbReference>
<keyword evidence="2 7" id="KW-0812">Transmembrane</keyword>
<feature type="compositionally biased region" description="Polar residues" evidence="6">
    <location>
        <begin position="441"/>
        <end position="458"/>
    </location>
</feature>
<organism evidence="9 10">
    <name type="scientific">Apiospora hydei</name>
    <dbReference type="NCBI Taxonomy" id="1337664"/>
    <lineage>
        <taxon>Eukaryota</taxon>
        <taxon>Fungi</taxon>
        <taxon>Dikarya</taxon>
        <taxon>Ascomycota</taxon>
        <taxon>Pezizomycotina</taxon>
        <taxon>Sordariomycetes</taxon>
        <taxon>Xylariomycetidae</taxon>
        <taxon>Amphisphaeriales</taxon>
        <taxon>Apiosporaceae</taxon>
        <taxon>Apiospora</taxon>
    </lineage>
</organism>
<dbReference type="RefSeq" id="XP_066671592.1">
    <property type="nucleotide sequence ID" value="XM_066807974.1"/>
</dbReference>
<feature type="compositionally biased region" description="Basic and acidic residues" evidence="6">
    <location>
        <begin position="460"/>
        <end position="472"/>
    </location>
</feature>
<evidence type="ECO:0000256" key="4">
    <source>
        <dbReference type="ARBA" id="ARBA00023136"/>
    </source>
</evidence>
<evidence type="ECO:0000313" key="9">
    <source>
        <dbReference type="EMBL" id="KAK8088698.1"/>
    </source>
</evidence>
<dbReference type="Pfam" id="PF20684">
    <property type="entry name" value="Fung_rhodopsin"/>
    <property type="match status" value="1"/>
</dbReference>
<dbReference type="GeneID" id="92041034"/>
<feature type="non-terminal residue" evidence="9">
    <location>
        <position position="1"/>
    </location>
</feature>
<feature type="region of interest" description="Disordered" evidence="6">
    <location>
        <begin position="421"/>
        <end position="486"/>
    </location>
</feature>
<keyword evidence="10" id="KW-1185">Reference proteome</keyword>
<evidence type="ECO:0000256" key="2">
    <source>
        <dbReference type="ARBA" id="ARBA00022692"/>
    </source>
</evidence>
<dbReference type="PANTHER" id="PTHR33048">
    <property type="entry name" value="PTH11-LIKE INTEGRAL MEMBRANE PROTEIN (AFU_ORTHOLOGUE AFUA_5G11245)"/>
    <property type="match status" value="1"/>
</dbReference>
<gene>
    <name evidence="9" type="ORF">PG997_003659</name>
</gene>
<evidence type="ECO:0000313" key="10">
    <source>
        <dbReference type="Proteomes" id="UP001433268"/>
    </source>
</evidence>
<proteinExistence type="inferred from homology"/>
<evidence type="ECO:0000259" key="8">
    <source>
        <dbReference type="Pfam" id="PF20684"/>
    </source>
</evidence>
<feature type="compositionally biased region" description="Basic and acidic residues" evidence="6">
    <location>
        <begin position="421"/>
        <end position="435"/>
    </location>
</feature>
<evidence type="ECO:0000256" key="3">
    <source>
        <dbReference type="ARBA" id="ARBA00022989"/>
    </source>
</evidence>
<protein>
    <recommendedName>
        <fullName evidence="8">Rhodopsin domain-containing protein</fullName>
    </recommendedName>
</protein>
<dbReference type="PANTHER" id="PTHR33048:SF30">
    <property type="entry name" value="FAMILY DECARBOXYLASE, PUTATIVE (AFU_ORTHOLOGUE AFUA_7G00920)-RELATED"/>
    <property type="match status" value="1"/>
</dbReference>
<feature type="domain" description="Rhodopsin" evidence="8">
    <location>
        <begin position="217"/>
        <end position="344"/>
    </location>
</feature>
<evidence type="ECO:0000256" key="5">
    <source>
        <dbReference type="ARBA" id="ARBA00038359"/>
    </source>
</evidence>
<evidence type="ECO:0000256" key="7">
    <source>
        <dbReference type="SAM" id="Phobius"/>
    </source>
</evidence>
<feature type="region of interest" description="Disordered" evidence="6">
    <location>
        <begin position="1"/>
        <end position="22"/>
    </location>
</feature>
<feature type="compositionally biased region" description="Low complexity" evidence="6">
    <location>
        <begin position="7"/>
        <end position="22"/>
    </location>
</feature>
<accession>A0ABR1WZW9</accession>
<sequence length="486" mass="53130">GTGTGTGTRTSTQTPAPAPAPSRTAANMLTALAAESWAWYAITWLIVLVRIVSRRDLHGSFRKLQVDDGLMLLAMVTDTVLIAAMNIVANTSSNLIDPNDTAPLTSASIAEREYGSKMYDCPFRPLGSRRGTDADRDHMANESMSLNHVQPPHVSSLLPLTPLVAPSNEVCKQDEFKAEHCRKNRRCICFFGLRLDGDPLFRSLVSPIPPVLGRTPDNVQCSAATNHLITNAILNISSDLLIIMIPMPILLQAQLPIKKKAILCGVFALGTFTVSDQASIPSDSHRGAQSAYTNIREQQILAAVLNKFYSFHQPFGSEWTFWYIRESSTAIIVTNLPSTWTLCRRVFNLRSFHGKSSGARTSEAAKSRFTRSGYGNGRSHISSTERRIITRSESQEQIFHDDGLDVPIPLKIYQQHEVSIKTERVGDSEGGKPLEGHGNVSFASASTPTSAGFSSIDMSRSGEKKNSSESDSVRSTPGVTTVCTRY</sequence>
<comment type="caution">
    <text evidence="9">The sequence shown here is derived from an EMBL/GenBank/DDBJ whole genome shotgun (WGS) entry which is preliminary data.</text>
</comment>
<feature type="transmembrane region" description="Helical" evidence="7">
    <location>
        <begin position="28"/>
        <end position="49"/>
    </location>
</feature>
<keyword evidence="4 7" id="KW-0472">Membrane</keyword>
<name>A0ABR1WZW9_9PEZI</name>